<evidence type="ECO:0000313" key="1">
    <source>
        <dbReference type="EMBL" id="KAK3785544.1"/>
    </source>
</evidence>
<gene>
    <name evidence="1" type="ORF">RRG08_048678</name>
</gene>
<dbReference type="Proteomes" id="UP001283361">
    <property type="component" value="Unassembled WGS sequence"/>
</dbReference>
<protein>
    <submittedName>
        <fullName evidence="1">Uncharacterized protein</fullName>
    </submittedName>
</protein>
<reference evidence="1" key="1">
    <citation type="journal article" date="2023" name="G3 (Bethesda)">
        <title>A reference genome for the long-term kleptoplast-retaining sea slug Elysia crispata morphotype clarki.</title>
        <authorList>
            <person name="Eastman K.E."/>
            <person name="Pendleton A.L."/>
            <person name="Shaikh M.A."/>
            <person name="Suttiyut T."/>
            <person name="Ogas R."/>
            <person name="Tomko P."/>
            <person name="Gavelis G."/>
            <person name="Widhalm J.R."/>
            <person name="Wisecaver J.H."/>
        </authorList>
    </citation>
    <scope>NUCLEOTIDE SEQUENCE</scope>
    <source>
        <strain evidence="1">ECLA1</strain>
    </source>
</reference>
<dbReference type="EMBL" id="JAWDGP010002127">
    <property type="protein sequence ID" value="KAK3785544.1"/>
    <property type="molecule type" value="Genomic_DNA"/>
</dbReference>
<organism evidence="1 2">
    <name type="scientific">Elysia crispata</name>
    <name type="common">lettuce slug</name>
    <dbReference type="NCBI Taxonomy" id="231223"/>
    <lineage>
        <taxon>Eukaryota</taxon>
        <taxon>Metazoa</taxon>
        <taxon>Spiralia</taxon>
        <taxon>Lophotrochozoa</taxon>
        <taxon>Mollusca</taxon>
        <taxon>Gastropoda</taxon>
        <taxon>Heterobranchia</taxon>
        <taxon>Euthyneura</taxon>
        <taxon>Panpulmonata</taxon>
        <taxon>Sacoglossa</taxon>
        <taxon>Placobranchoidea</taxon>
        <taxon>Plakobranchidae</taxon>
        <taxon>Elysia</taxon>
    </lineage>
</organism>
<accession>A0AAE1ACY4</accession>
<keyword evidence="2" id="KW-1185">Reference proteome</keyword>
<name>A0AAE1ACY4_9GAST</name>
<dbReference type="AlphaFoldDB" id="A0AAE1ACY4"/>
<comment type="caution">
    <text evidence="1">The sequence shown here is derived from an EMBL/GenBank/DDBJ whole genome shotgun (WGS) entry which is preliminary data.</text>
</comment>
<proteinExistence type="predicted"/>
<evidence type="ECO:0000313" key="2">
    <source>
        <dbReference type="Proteomes" id="UP001283361"/>
    </source>
</evidence>
<sequence>MIEKRMKATANIVYDNAAAAAGVHFGQSHIKLTASEISKKQRIPVLLFWAAFLCHIRKRDFRRPKAMRALKDEKAEYEGAKNQGSYYKST</sequence>